<sequence>MSNERNVLVTGATGGQGGAVARSLLDRGQAVRALVRDPEKPASQDLKALGAELVVGDLDDPASLREATRGVHGVFSVQAADLPNPDPEAEIRQGKNIADAAAAAGVAHLVYSSVGAVGRDSKVTHFDTKAEIEAHLAALDVPSTVLRPVFFMENWSYLLPQAQNGERVGSLALNADTSLQMIALSDIGRITADVFATPGEFIGKQIEIAGDELTVREIAAAFTRVDGIPTSFTRQPIEELRSFSEELANMFAWLDDSGYQADIPSLRERHQSLLTLDAWLRKHW</sequence>
<evidence type="ECO:0000256" key="2">
    <source>
        <dbReference type="ARBA" id="ARBA00022857"/>
    </source>
</evidence>
<dbReference type="OrthoDB" id="319724at2"/>
<dbReference type="InterPro" id="IPR036291">
    <property type="entry name" value="NAD(P)-bd_dom_sf"/>
</dbReference>
<dbReference type="PANTHER" id="PTHR42748">
    <property type="entry name" value="NITROGEN METABOLITE REPRESSION PROTEIN NMRA FAMILY MEMBER"/>
    <property type="match status" value="1"/>
</dbReference>
<dbReference type="InterPro" id="IPR051164">
    <property type="entry name" value="NmrA-like_oxidored"/>
</dbReference>
<dbReference type="RefSeq" id="WP_136533897.1">
    <property type="nucleotide sequence ID" value="NZ_STGY01000028.1"/>
</dbReference>
<proteinExistence type="inferred from homology"/>
<evidence type="ECO:0000256" key="1">
    <source>
        <dbReference type="ARBA" id="ARBA00006328"/>
    </source>
</evidence>
<keyword evidence="2" id="KW-0521">NADP</keyword>
<name>A0A4S8QGW8_9ACTN</name>
<dbReference type="EMBL" id="STGY01000028">
    <property type="protein sequence ID" value="THV42215.1"/>
    <property type="molecule type" value="Genomic_DNA"/>
</dbReference>
<dbReference type="AlphaFoldDB" id="A0A4S8QGW8"/>
<evidence type="ECO:0000313" key="4">
    <source>
        <dbReference type="EMBL" id="THV42215.1"/>
    </source>
</evidence>
<dbReference type="Gene3D" id="3.40.50.720">
    <property type="entry name" value="NAD(P)-binding Rossmann-like Domain"/>
    <property type="match status" value="1"/>
</dbReference>
<keyword evidence="5" id="KW-1185">Reference proteome</keyword>
<comment type="similarity">
    <text evidence="1">Belongs to the NmrA-type oxidoreductase family.</text>
</comment>
<reference evidence="5" key="1">
    <citation type="submission" date="2019-04" db="EMBL/GenBank/DDBJ databases">
        <title>Nocardioides xinjiangensis sp. nov.</title>
        <authorList>
            <person name="Liu S."/>
        </authorList>
    </citation>
    <scope>NUCLEOTIDE SEQUENCE [LARGE SCALE GENOMIC DNA]</scope>
    <source>
        <strain evidence="5">18</strain>
    </source>
</reference>
<evidence type="ECO:0000259" key="3">
    <source>
        <dbReference type="Pfam" id="PF05368"/>
    </source>
</evidence>
<dbReference type="CDD" id="cd05251">
    <property type="entry name" value="NmrA_like_SDR_a"/>
    <property type="match status" value="1"/>
</dbReference>
<dbReference type="PANTHER" id="PTHR42748:SF7">
    <property type="entry name" value="NMRA LIKE REDOX SENSOR 1-RELATED"/>
    <property type="match status" value="1"/>
</dbReference>
<evidence type="ECO:0000313" key="5">
    <source>
        <dbReference type="Proteomes" id="UP000308760"/>
    </source>
</evidence>
<dbReference type="Pfam" id="PF05368">
    <property type="entry name" value="NmrA"/>
    <property type="match status" value="1"/>
</dbReference>
<protein>
    <submittedName>
        <fullName evidence="4">NmrA/HSCARG family protein</fullName>
    </submittedName>
</protein>
<accession>A0A4S8QGW8</accession>
<dbReference type="InterPro" id="IPR008030">
    <property type="entry name" value="NmrA-like"/>
</dbReference>
<dbReference type="SUPFAM" id="SSF51735">
    <property type="entry name" value="NAD(P)-binding Rossmann-fold domains"/>
    <property type="match status" value="1"/>
</dbReference>
<feature type="domain" description="NmrA-like" evidence="3">
    <location>
        <begin position="5"/>
        <end position="272"/>
    </location>
</feature>
<dbReference type="Gene3D" id="3.90.25.10">
    <property type="entry name" value="UDP-galactose 4-epimerase, domain 1"/>
    <property type="match status" value="1"/>
</dbReference>
<gene>
    <name evidence="4" type="ORF">FAB82_07340</name>
</gene>
<comment type="caution">
    <text evidence="4">The sequence shown here is derived from an EMBL/GenBank/DDBJ whole genome shotgun (WGS) entry which is preliminary data.</text>
</comment>
<reference evidence="4 5" key="2">
    <citation type="submission" date="2019-05" db="EMBL/GenBank/DDBJ databases">
        <title>Glycomyces buryatensis sp. nov.</title>
        <authorList>
            <person name="Nikitina E."/>
        </authorList>
    </citation>
    <scope>NUCLEOTIDE SEQUENCE [LARGE SCALE GENOMIC DNA]</scope>
    <source>
        <strain evidence="4 5">18</strain>
    </source>
</reference>
<organism evidence="4 5">
    <name type="scientific">Glycomyces buryatensis</name>
    <dbReference type="NCBI Taxonomy" id="2570927"/>
    <lineage>
        <taxon>Bacteria</taxon>
        <taxon>Bacillati</taxon>
        <taxon>Actinomycetota</taxon>
        <taxon>Actinomycetes</taxon>
        <taxon>Glycomycetales</taxon>
        <taxon>Glycomycetaceae</taxon>
        <taxon>Glycomyces</taxon>
    </lineage>
</organism>
<dbReference type="Proteomes" id="UP000308760">
    <property type="component" value="Unassembled WGS sequence"/>
</dbReference>